<feature type="region of interest" description="Disordered" evidence="1">
    <location>
        <begin position="62"/>
        <end position="120"/>
    </location>
</feature>
<evidence type="ECO:0000313" key="2">
    <source>
        <dbReference type="EMBL" id="KAL3780324.1"/>
    </source>
</evidence>
<feature type="compositionally biased region" description="Basic and acidic residues" evidence="1">
    <location>
        <begin position="109"/>
        <end position="119"/>
    </location>
</feature>
<comment type="caution">
    <text evidence="2">The sequence shown here is derived from an EMBL/GenBank/DDBJ whole genome shotgun (WGS) entry which is preliminary data.</text>
</comment>
<feature type="region of interest" description="Disordered" evidence="1">
    <location>
        <begin position="1"/>
        <end position="46"/>
    </location>
</feature>
<organism evidence="2 3">
    <name type="scientific">Cyclotella atomus</name>
    <dbReference type="NCBI Taxonomy" id="382360"/>
    <lineage>
        <taxon>Eukaryota</taxon>
        <taxon>Sar</taxon>
        <taxon>Stramenopiles</taxon>
        <taxon>Ochrophyta</taxon>
        <taxon>Bacillariophyta</taxon>
        <taxon>Coscinodiscophyceae</taxon>
        <taxon>Thalassiosirophycidae</taxon>
        <taxon>Stephanodiscales</taxon>
        <taxon>Stephanodiscaceae</taxon>
        <taxon>Cyclotella</taxon>
    </lineage>
</organism>
<dbReference type="EMBL" id="JALLPJ020000897">
    <property type="protein sequence ID" value="KAL3780324.1"/>
    <property type="molecule type" value="Genomic_DNA"/>
</dbReference>
<sequence length="375" mass="41349">MAMETATKPDSAPNSPGSNDDDDALSSCINSSSNAPQEMHQSKEAEIKYPLECDLKPCSVTVDHDNNDESINQDGRFESEAVSNVPETKDIIVDSEVMASTGEQLESGDECKTAQHDEDATVEAASAPLEDLINAKAVDAPQDSSQNQSSSDNSPIGVNDSAPTINESISIEEGDFVAIELLESTNNGIRQETRDTNDERAVLLDNDELHPHDTAATAPNTTTNNTAVLPTPQNKIRKKLNHPLLTPLTKLPWDRLATAAVSCDLLFNCKYSMRQVEDEVREEKKTIQYELHDEEECGEDCNVQELGLHCCSMLDDSEEEGERRSGNNMGEEQQQQQTAVQNRGDLLVKEEQNAKSWRGSNPSLDMVFYKKFLDE</sequence>
<reference evidence="2 3" key="1">
    <citation type="submission" date="2024-10" db="EMBL/GenBank/DDBJ databases">
        <title>Updated reference genomes for cyclostephanoid diatoms.</title>
        <authorList>
            <person name="Roberts W.R."/>
            <person name="Alverson A.J."/>
        </authorList>
    </citation>
    <scope>NUCLEOTIDE SEQUENCE [LARGE SCALE GENOMIC DNA]</scope>
    <source>
        <strain evidence="2 3">AJA010-31</strain>
    </source>
</reference>
<accession>A0ABD3NWG3</accession>
<protein>
    <submittedName>
        <fullName evidence="2">Uncharacterized protein</fullName>
    </submittedName>
</protein>
<feature type="region of interest" description="Disordered" evidence="1">
    <location>
        <begin position="317"/>
        <end position="346"/>
    </location>
</feature>
<keyword evidence="3" id="KW-1185">Reference proteome</keyword>
<gene>
    <name evidence="2" type="ORF">ACHAWO_010111</name>
</gene>
<dbReference type="AlphaFoldDB" id="A0ABD3NWG3"/>
<evidence type="ECO:0000256" key="1">
    <source>
        <dbReference type="SAM" id="MobiDB-lite"/>
    </source>
</evidence>
<feature type="region of interest" description="Disordered" evidence="1">
    <location>
        <begin position="139"/>
        <end position="163"/>
    </location>
</feature>
<feature type="compositionally biased region" description="Polar residues" evidence="1">
    <location>
        <begin position="27"/>
        <end position="36"/>
    </location>
</feature>
<feature type="compositionally biased region" description="Low complexity" evidence="1">
    <location>
        <begin position="142"/>
        <end position="154"/>
    </location>
</feature>
<evidence type="ECO:0000313" key="3">
    <source>
        <dbReference type="Proteomes" id="UP001530400"/>
    </source>
</evidence>
<dbReference type="Proteomes" id="UP001530400">
    <property type="component" value="Unassembled WGS sequence"/>
</dbReference>
<name>A0ABD3NWG3_9STRA</name>
<proteinExistence type="predicted"/>